<evidence type="ECO:0000313" key="1">
    <source>
        <dbReference type="EMBL" id="GAD13817.1"/>
    </source>
</evidence>
<protein>
    <submittedName>
        <fullName evidence="1">Uncharacterized protein</fullName>
    </submittedName>
</protein>
<organism evidence="1 2">
    <name type="scientific">Geobacillus kaustophilus GBlys</name>
    <dbReference type="NCBI Taxonomy" id="1337888"/>
    <lineage>
        <taxon>Bacteria</taxon>
        <taxon>Bacillati</taxon>
        <taxon>Bacillota</taxon>
        <taxon>Bacilli</taxon>
        <taxon>Bacillales</taxon>
        <taxon>Anoxybacillaceae</taxon>
        <taxon>Geobacillus</taxon>
        <taxon>Geobacillus thermoleovorans group</taxon>
    </lineage>
</organism>
<comment type="caution">
    <text evidence="1">The sequence shown here is derived from an EMBL/GenBank/DDBJ whole genome shotgun (WGS) entry which is preliminary data.</text>
</comment>
<reference evidence="2" key="1">
    <citation type="journal article" date="2013" name="Genome">
        <title>Draft Genome Sequence of Geobacillus kaustophilus GBlys, a Lysogenic Strain with Bacteriophage phiOH2.</title>
        <authorList>
            <person name="Doi K."/>
            <person name="Mori K."/>
            <person name="Martono H."/>
            <person name="Nagayoshi Y."/>
            <person name="Fujino Y."/>
            <person name="Tashiro K."/>
            <person name="Kuhara S."/>
            <person name="Ohshima T."/>
        </authorList>
    </citation>
    <scope>NUCLEOTIDE SEQUENCE [LARGE SCALE GENOMIC DNA]</scope>
    <source>
        <strain evidence="2">GBlys</strain>
    </source>
</reference>
<dbReference type="EMBL" id="BASG01000018">
    <property type="protein sequence ID" value="GAD13817.1"/>
    <property type="molecule type" value="Genomic_DNA"/>
</dbReference>
<dbReference type="Proteomes" id="UP000016424">
    <property type="component" value="Unassembled WGS sequence"/>
</dbReference>
<sequence length="46" mass="5272">MATRFSNDSIYRAPFGDENVTVFTYILPNLCAFTNRKIGLCPEKEK</sequence>
<dbReference type="AlphaFoldDB" id="U2X528"/>
<name>U2X528_GEOKU</name>
<proteinExistence type="predicted"/>
<accession>U2X528</accession>
<evidence type="ECO:0000313" key="2">
    <source>
        <dbReference type="Proteomes" id="UP000016424"/>
    </source>
</evidence>
<gene>
    <name evidence="1" type="ORF">GBL_2034</name>
</gene>